<dbReference type="Pfam" id="PF05016">
    <property type="entry name" value="ParE_toxin"/>
    <property type="match status" value="1"/>
</dbReference>
<dbReference type="InterPro" id="IPR007712">
    <property type="entry name" value="RelE/ParE_toxin"/>
</dbReference>
<keyword evidence="4" id="KW-1185">Reference proteome</keyword>
<organism evidence="3 4">
    <name type="scientific">Paramagnetospirillum caucaseum</name>
    <dbReference type="NCBI Taxonomy" id="1244869"/>
    <lineage>
        <taxon>Bacteria</taxon>
        <taxon>Pseudomonadati</taxon>
        <taxon>Pseudomonadota</taxon>
        <taxon>Alphaproteobacteria</taxon>
        <taxon>Rhodospirillales</taxon>
        <taxon>Magnetospirillaceae</taxon>
        <taxon>Paramagnetospirillum</taxon>
    </lineage>
</organism>
<reference evidence="3 4" key="1">
    <citation type="journal article" date="2014" name="Genome Announc.">
        <title>Draft Genome Sequence of Magnetospirillum sp. Strain SO-1, a Freshwater Magnetotactic Bacterium Isolated from the Ol'khovka River, Russia.</title>
        <authorList>
            <person name="Grouzdev D.S."/>
            <person name="Dziuba M.V."/>
            <person name="Sukhacheva M.S."/>
            <person name="Mardanov A.V."/>
            <person name="Beletskiy A.V."/>
            <person name="Kuznetsov B.B."/>
            <person name="Skryabin K.G."/>
        </authorList>
    </citation>
    <scope>NUCLEOTIDE SEQUENCE [LARGE SCALE GENOMIC DNA]</scope>
    <source>
        <strain evidence="3 4">SO-1</strain>
    </source>
</reference>
<dbReference type="Gene3D" id="3.30.2310.20">
    <property type="entry name" value="RelE-like"/>
    <property type="match status" value="1"/>
</dbReference>
<evidence type="ECO:0000256" key="2">
    <source>
        <dbReference type="ARBA" id="ARBA00022649"/>
    </source>
</evidence>
<evidence type="ECO:0000313" key="3">
    <source>
        <dbReference type="EMBL" id="EME69047.1"/>
    </source>
</evidence>
<name>M2ZP11_9PROT</name>
<dbReference type="EMBL" id="AONQ01000044">
    <property type="protein sequence ID" value="EME69047.1"/>
    <property type="molecule type" value="Genomic_DNA"/>
</dbReference>
<evidence type="ECO:0000256" key="1">
    <source>
        <dbReference type="ARBA" id="ARBA00006226"/>
    </source>
</evidence>
<evidence type="ECO:0000313" key="4">
    <source>
        <dbReference type="Proteomes" id="UP000011744"/>
    </source>
</evidence>
<dbReference type="Proteomes" id="UP000011744">
    <property type="component" value="Unassembled WGS sequence"/>
</dbReference>
<accession>M2ZP11</accession>
<comment type="caution">
    <text evidence="3">The sequence shown here is derived from an EMBL/GenBank/DDBJ whole genome shotgun (WGS) entry which is preliminary data.</text>
</comment>
<sequence>MPYVRYTHKSLRDMDAIGEYIAKENVQAARRLLRSIKDKCKAFAETPFIGSQRDEFGEGTRVFSLGSYLVFYRPADSGITVLRVLHGARDLPEVFGSEG</sequence>
<protein>
    <submittedName>
        <fullName evidence="3">Plasmid stabilization system</fullName>
    </submittedName>
</protein>
<proteinExistence type="inferred from homology"/>
<keyword evidence="2" id="KW-1277">Toxin-antitoxin system</keyword>
<dbReference type="PANTHER" id="PTHR33755:SF6">
    <property type="entry name" value="PLASMID STABILIZATION SYSTEM PROTEIN"/>
    <property type="match status" value="1"/>
</dbReference>
<dbReference type="InterPro" id="IPR035093">
    <property type="entry name" value="RelE/ParE_toxin_dom_sf"/>
</dbReference>
<dbReference type="PANTHER" id="PTHR33755">
    <property type="entry name" value="TOXIN PARE1-RELATED"/>
    <property type="match status" value="1"/>
</dbReference>
<dbReference type="InterPro" id="IPR051803">
    <property type="entry name" value="TA_system_RelE-like_toxin"/>
</dbReference>
<dbReference type="AlphaFoldDB" id="M2ZP11"/>
<gene>
    <name evidence="3" type="ORF">H261_15340</name>
</gene>
<dbReference type="OrthoDB" id="8369899at2"/>
<comment type="similarity">
    <text evidence="1">Belongs to the RelE toxin family.</text>
</comment>
<dbReference type="eggNOG" id="COG3668">
    <property type="taxonomic scope" value="Bacteria"/>
</dbReference>
<dbReference type="RefSeq" id="WP_008619185.1">
    <property type="nucleotide sequence ID" value="NZ_AONQ01000044.1"/>
</dbReference>
<dbReference type="STRING" id="1244869.H261_15340"/>